<sequence>MEKLIKPAEPTIPFTAEEPSWQEVNNKKARGKSAQEWHSVQGVQVLRNAQKMTLEATEGGIEEELPC</sequence>
<dbReference type="Proteomes" id="UP001174136">
    <property type="component" value="Unassembled WGS sequence"/>
</dbReference>
<proteinExistence type="predicted"/>
<comment type="caution">
    <text evidence="1">The sequence shown here is derived from an EMBL/GenBank/DDBJ whole genome shotgun (WGS) entry which is preliminary data.</text>
</comment>
<protein>
    <submittedName>
        <fullName evidence="1">Uncharacterized protein</fullName>
    </submittedName>
</protein>
<name>A0AA47MPV4_MERPO</name>
<organism evidence="1 2">
    <name type="scientific">Merluccius polli</name>
    <name type="common">Benguela hake</name>
    <name type="synonym">Merluccius cadenati</name>
    <dbReference type="NCBI Taxonomy" id="89951"/>
    <lineage>
        <taxon>Eukaryota</taxon>
        <taxon>Metazoa</taxon>
        <taxon>Chordata</taxon>
        <taxon>Craniata</taxon>
        <taxon>Vertebrata</taxon>
        <taxon>Euteleostomi</taxon>
        <taxon>Actinopterygii</taxon>
        <taxon>Neopterygii</taxon>
        <taxon>Teleostei</taxon>
        <taxon>Neoteleostei</taxon>
        <taxon>Acanthomorphata</taxon>
        <taxon>Zeiogadaria</taxon>
        <taxon>Gadariae</taxon>
        <taxon>Gadiformes</taxon>
        <taxon>Gadoidei</taxon>
        <taxon>Merlucciidae</taxon>
        <taxon>Merluccius</taxon>
    </lineage>
</organism>
<reference evidence="1" key="1">
    <citation type="journal article" date="2023" name="Front. Mar. Sci.">
        <title>A new Merluccius polli reference genome to investigate the effects of global change in West African waters.</title>
        <authorList>
            <person name="Mateo J.L."/>
            <person name="Blanco-Fernandez C."/>
            <person name="Garcia-Vazquez E."/>
            <person name="Machado-Schiaffino G."/>
        </authorList>
    </citation>
    <scope>NUCLEOTIDE SEQUENCE</scope>
    <source>
        <strain evidence="1">C29</strain>
        <tissue evidence="1">Fin</tissue>
    </source>
</reference>
<dbReference type="EMBL" id="JAOPHQ010003139">
    <property type="protein sequence ID" value="KAK0144373.1"/>
    <property type="molecule type" value="Genomic_DNA"/>
</dbReference>
<evidence type="ECO:0000313" key="1">
    <source>
        <dbReference type="EMBL" id="KAK0144373.1"/>
    </source>
</evidence>
<keyword evidence="2" id="KW-1185">Reference proteome</keyword>
<dbReference type="AlphaFoldDB" id="A0AA47MPV4"/>
<evidence type="ECO:0000313" key="2">
    <source>
        <dbReference type="Proteomes" id="UP001174136"/>
    </source>
</evidence>
<gene>
    <name evidence="1" type="ORF">N1851_017263</name>
</gene>
<accession>A0AA47MPV4</accession>